<evidence type="ECO:0000313" key="3">
    <source>
        <dbReference type="Proteomes" id="UP000314294"/>
    </source>
</evidence>
<reference evidence="2 3" key="1">
    <citation type="submission" date="2019-03" db="EMBL/GenBank/DDBJ databases">
        <title>First draft genome of Liparis tanakae, snailfish: a comprehensive survey of snailfish specific genes.</title>
        <authorList>
            <person name="Kim W."/>
            <person name="Song I."/>
            <person name="Jeong J.-H."/>
            <person name="Kim D."/>
            <person name="Kim S."/>
            <person name="Ryu S."/>
            <person name="Song J.Y."/>
            <person name="Lee S.K."/>
        </authorList>
    </citation>
    <scope>NUCLEOTIDE SEQUENCE [LARGE SCALE GENOMIC DNA]</scope>
    <source>
        <tissue evidence="2">Muscle</tissue>
    </source>
</reference>
<feature type="compositionally biased region" description="Basic and acidic residues" evidence="1">
    <location>
        <begin position="1"/>
        <end position="31"/>
    </location>
</feature>
<evidence type="ECO:0000313" key="2">
    <source>
        <dbReference type="EMBL" id="TNN67510.1"/>
    </source>
</evidence>
<comment type="caution">
    <text evidence="2">The sequence shown here is derived from an EMBL/GenBank/DDBJ whole genome shotgun (WGS) entry which is preliminary data.</text>
</comment>
<evidence type="ECO:0000256" key="1">
    <source>
        <dbReference type="SAM" id="MobiDB-lite"/>
    </source>
</evidence>
<sequence length="60" mass="6602">MMDGRMENRTGEQGDEGKGELERLYQADRTRRLVTADPPTMHAMPPSSNLAPWGVAAKSS</sequence>
<dbReference type="Proteomes" id="UP000314294">
    <property type="component" value="Unassembled WGS sequence"/>
</dbReference>
<keyword evidence="3" id="KW-1185">Reference proteome</keyword>
<gene>
    <name evidence="2" type="ORF">EYF80_022316</name>
</gene>
<accession>A0A4Z2HPI9</accession>
<feature type="region of interest" description="Disordered" evidence="1">
    <location>
        <begin position="1"/>
        <end position="60"/>
    </location>
</feature>
<dbReference type="EMBL" id="SRLO01000203">
    <property type="protein sequence ID" value="TNN67510.1"/>
    <property type="molecule type" value="Genomic_DNA"/>
</dbReference>
<protein>
    <submittedName>
        <fullName evidence="2">Uncharacterized protein</fullName>
    </submittedName>
</protein>
<organism evidence="2 3">
    <name type="scientific">Liparis tanakae</name>
    <name type="common">Tanaka's snailfish</name>
    <dbReference type="NCBI Taxonomy" id="230148"/>
    <lineage>
        <taxon>Eukaryota</taxon>
        <taxon>Metazoa</taxon>
        <taxon>Chordata</taxon>
        <taxon>Craniata</taxon>
        <taxon>Vertebrata</taxon>
        <taxon>Euteleostomi</taxon>
        <taxon>Actinopterygii</taxon>
        <taxon>Neopterygii</taxon>
        <taxon>Teleostei</taxon>
        <taxon>Neoteleostei</taxon>
        <taxon>Acanthomorphata</taxon>
        <taxon>Eupercaria</taxon>
        <taxon>Perciformes</taxon>
        <taxon>Cottioidei</taxon>
        <taxon>Cottales</taxon>
        <taxon>Liparidae</taxon>
        <taxon>Liparis</taxon>
    </lineage>
</organism>
<proteinExistence type="predicted"/>
<dbReference type="AlphaFoldDB" id="A0A4Z2HPI9"/>
<name>A0A4Z2HPI9_9TELE</name>